<accession>A0ABW5U3L6</accession>
<proteinExistence type="predicted"/>
<dbReference type="EMBL" id="JBHUMP010000010">
    <property type="protein sequence ID" value="MFD2740413.1"/>
    <property type="molecule type" value="Genomic_DNA"/>
</dbReference>
<reference evidence="3" key="1">
    <citation type="journal article" date="2019" name="Int. J. Syst. Evol. Microbiol.">
        <title>The Global Catalogue of Microorganisms (GCM) 10K type strain sequencing project: providing services to taxonomists for standard genome sequencing and annotation.</title>
        <authorList>
            <consortium name="The Broad Institute Genomics Platform"/>
            <consortium name="The Broad Institute Genome Sequencing Center for Infectious Disease"/>
            <person name="Wu L."/>
            <person name="Ma J."/>
        </authorList>
    </citation>
    <scope>NUCLEOTIDE SEQUENCE [LARGE SCALE GENOMIC DNA]</scope>
    <source>
        <strain evidence="3">TISTR 2562</strain>
    </source>
</reference>
<name>A0ABW5U3L6_9RHOB</name>
<comment type="caution">
    <text evidence="2">The sequence shown here is derived from an EMBL/GenBank/DDBJ whole genome shotgun (WGS) entry which is preliminary data.</text>
</comment>
<protein>
    <submittedName>
        <fullName evidence="2">DUF2945 domain-containing protein</fullName>
    </submittedName>
</protein>
<evidence type="ECO:0000313" key="2">
    <source>
        <dbReference type="EMBL" id="MFD2740413.1"/>
    </source>
</evidence>
<evidence type="ECO:0000313" key="3">
    <source>
        <dbReference type="Proteomes" id="UP001597474"/>
    </source>
</evidence>
<dbReference type="Proteomes" id="UP001597474">
    <property type="component" value="Unassembled WGS sequence"/>
</dbReference>
<organism evidence="2 3">
    <name type="scientific">Sulfitobacter aestuarii</name>
    <dbReference type="NCBI Taxonomy" id="2161676"/>
    <lineage>
        <taxon>Bacteria</taxon>
        <taxon>Pseudomonadati</taxon>
        <taxon>Pseudomonadota</taxon>
        <taxon>Alphaproteobacteria</taxon>
        <taxon>Rhodobacterales</taxon>
        <taxon>Roseobacteraceae</taxon>
        <taxon>Sulfitobacter</taxon>
    </lineage>
</organism>
<gene>
    <name evidence="2" type="ORF">ACFSUD_12570</name>
</gene>
<dbReference type="RefSeq" id="WP_386374945.1">
    <property type="nucleotide sequence ID" value="NZ_JBHUMP010000010.1"/>
</dbReference>
<evidence type="ECO:0000259" key="1">
    <source>
        <dbReference type="Pfam" id="PF11160"/>
    </source>
</evidence>
<dbReference type="Pfam" id="PF11160">
    <property type="entry name" value="Hva1_TUDOR"/>
    <property type="match status" value="1"/>
</dbReference>
<sequence length="71" mass="7957">MADYSEGDRVEWDWGQGVGQGRVEEIHKCKLTRKIKGSEITRNGSDDNPALVIVQEDGDQVLKLSSEVRRA</sequence>
<dbReference type="InterPro" id="IPR021331">
    <property type="entry name" value="Hva1_TUDOR"/>
</dbReference>
<keyword evidence="3" id="KW-1185">Reference proteome</keyword>
<feature type="domain" description="Hypervirulence associated protein TUDOR" evidence="1">
    <location>
        <begin position="7"/>
        <end position="68"/>
    </location>
</feature>